<dbReference type="GO" id="GO:0004519">
    <property type="term" value="F:endonuclease activity"/>
    <property type="evidence" value="ECO:0007669"/>
    <property type="project" value="UniProtKB-UniRule"/>
</dbReference>
<dbReference type="EMBL" id="VOOR01000013">
    <property type="protein sequence ID" value="TXB63724.1"/>
    <property type="molecule type" value="Genomic_DNA"/>
</dbReference>
<evidence type="ECO:0000256" key="2">
    <source>
        <dbReference type="ARBA" id="ARBA00022723"/>
    </source>
</evidence>
<evidence type="ECO:0000256" key="1">
    <source>
        <dbReference type="ARBA" id="ARBA00022722"/>
    </source>
</evidence>
<evidence type="ECO:0000313" key="12">
    <source>
        <dbReference type="Proteomes" id="UP000321580"/>
    </source>
</evidence>
<dbReference type="HAMAP" id="MF_01470">
    <property type="entry name" value="Cas1"/>
    <property type="match status" value="1"/>
</dbReference>
<keyword evidence="3 10" id="KW-0255">Endonuclease</keyword>
<dbReference type="GO" id="GO:0043571">
    <property type="term" value="P:maintenance of CRISPR repeat elements"/>
    <property type="evidence" value="ECO:0007669"/>
    <property type="project" value="UniProtKB-UniRule"/>
</dbReference>
<comment type="cofactor">
    <cofactor evidence="10">
        <name>Mg(2+)</name>
        <dbReference type="ChEBI" id="CHEBI:18420"/>
    </cofactor>
    <cofactor evidence="10">
        <name>Mn(2+)</name>
        <dbReference type="ChEBI" id="CHEBI:29035"/>
    </cofactor>
</comment>
<dbReference type="InterPro" id="IPR042211">
    <property type="entry name" value="CRISPR-assoc_Cas1_N"/>
</dbReference>
<dbReference type="GO" id="GO:0046872">
    <property type="term" value="F:metal ion binding"/>
    <property type="evidence" value="ECO:0007669"/>
    <property type="project" value="UniProtKB-UniRule"/>
</dbReference>
<dbReference type="AlphaFoldDB" id="A0A5C6RP17"/>
<dbReference type="PANTHER" id="PTHR34353:SF2">
    <property type="entry name" value="CRISPR-ASSOCIATED ENDONUCLEASE CAS1 1"/>
    <property type="match status" value="1"/>
</dbReference>
<dbReference type="InterPro" id="IPR002729">
    <property type="entry name" value="CRISPR-assoc_Cas1"/>
</dbReference>
<dbReference type="CDD" id="cd09634">
    <property type="entry name" value="Cas1_I-II-III"/>
    <property type="match status" value="1"/>
</dbReference>
<dbReference type="PANTHER" id="PTHR34353">
    <property type="entry name" value="CRISPR-ASSOCIATED ENDONUCLEASE CAS1 1"/>
    <property type="match status" value="1"/>
</dbReference>
<keyword evidence="4 10" id="KW-0378">Hydrolase</keyword>
<gene>
    <name evidence="10 11" type="primary">cas1</name>
    <name evidence="11" type="ORF">FRY97_07845</name>
</gene>
<keyword evidence="7 10" id="KW-0238">DNA-binding</keyword>
<keyword evidence="6 10" id="KW-0051">Antiviral defense</keyword>
<dbReference type="Pfam" id="PF01867">
    <property type="entry name" value="Cas_Cas1"/>
    <property type="match status" value="1"/>
</dbReference>
<keyword evidence="2 10" id="KW-0479">Metal-binding</keyword>
<evidence type="ECO:0000313" key="11">
    <source>
        <dbReference type="EMBL" id="TXB63724.1"/>
    </source>
</evidence>
<comment type="caution">
    <text evidence="11">The sequence shown here is derived from an EMBL/GenBank/DDBJ whole genome shotgun (WGS) entry which is preliminary data.</text>
</comment>
<feature type="binding site" evidence="10">
    <location>
        <position position="229"/>
    </location>
    <ligand>
        <name>Mn(2+)</name>
        <dbReference type="ChEBI" id="CHEBI:29035"/>
    </ligand>
</feature>
<keyword evidence="1 10" id="KW-0540">Nuclease</keyword>
<keyword evidence="5 10" id="KW-0460">Magnesium</keyword>
<organism evidence="11 12">
    <name type="scientific">Phaeodactylibacter luteus</name>
    <dbReference type="NCBI Taxonomy" id="1564516"/>
    <lineage>
        <taxon>Bacteria</taxon>
        <taxon>Pseudomonadati</taxon>
        <taxon>Bacteroidota</taxon>
        <taxon>Saprospiria</taxon>
        <taxon>Saprospirales</taxon>
        <taxon>Haliscomenobacteraceae</taxon>
        <taxon>Phaeodactylibacter</taxon>
    </lineage>
</organism>
<dbReference type="EC" id="3.1.-.-" evidence="10"/>
<dbReference type="GO" id="GO:0016787">
    <property type="term" value="F:hydrolase activity"/>
    <property type="evidence" value="ECO:0007669"/>
    <property type="project" value="UniProtKB-KW"/>
</dbReference>
<dbReference type="Gene3D" id="1.20.120.920">
    <property type="entry name" value="CRISPR-associated endonuclease Cas1, C-terminal domain"/>
    <property type="match status" value="1"/>
</dbReference>
<evidence type="ECO:0000256" key="10">
    <source>
        <dbReference type="HAMAP-Rule" id="MF_01470"/>
    </source>
</evidence>
<dbReference type="GO" id="GO:0003677">
    <property type="term" value="F:DNA binding"/>
    <property type="evidence" value="ECO:0007669"/>
    <property type="project" value="UniProtKB-KW"/>
</dbReference>
<evidence type="ECO:0000256" key="3">
    <source>
        <dbReference type="ARBA" id="ARBA00022759"/>
    </source>
</evidence>
<accession>A0A5C6RP17</accession>
<evidence type="ECO:0000256" key="7">
    <source>
        <dbReference type="ARBA" id="ARBA00023125"/>
    </source>
</evidence>
<dbReference type="InterPro" id="IPR042206">
    <property type="entry name" value="CRISPR-assoc_Cas1_C"/>
</dbReference>
<dbReference type="GO" id="GO:0051607">
    <property type="term" value="P:defense response to virus"/>
    <property type="evidence" value="ECO:0007669"/>
    <property type="project" value="UniProtKB-UniRule"/>
</dbReference>
<dbReference type="InterPro" id="IPR050646">
    <property type="entry name" value="Cas1"/>
</dbReference>
<reference evidence="11 12" key="1">
    <citation type="submission" date="2019-08" db="EMBL/GenBank/DDBJ databases">
        <title>Genome of Phaeodactylibacter luteus.</title>
        <authorList>
            <person name="Bowman J.P."/>
        </authorList>
    </citation>
    <scope>NUCLEOTIDE SEQUENCE [LARGE SCALE GENOMIC DNA]</scope>
    <source>
        <strain evidence="11 12">KCTC 42180</strain>
    </source>
</reference>
<dbReference type="Proteomes" id="UP000321580">
    <property type="component" value="Unassembled WGS sequence"/>
</dbReference>
<evidence type="ECO:0000256" key="8">
    <source>
        <dbReference type="ARBA" id="ARBA00023211"/>
    </source>
</evidence>
<name>A0A5C6RP17_9BACT</name>
<comment type="subunit">
    <text evidence="9 10">Homodimer, forms a heterotetramer with a Cas2 homodimer.</text>
</comment>
<keyword evidence="12" id="KW-1185">Reference proteome</keyword>
<comment type="similarity">
    <text evidence="10">Belongs to the CRISPR-associated endonuclease Cas1 family.</text>
</comment>
<dbReference type="NCBIfam" id="TIGR00287">
    <property type="entry name" value="cas1"/>
    <property type="match status" value="1"/>
</dbReference>
<feature type="binding site" evidence="10">
    <location>
        <position position="164"/>
    </location>
    <ligand>
        <name>Mn(2+)</name>
        <dbReference type="ChEBI" id="CHEBI:29035"/>
    </ligand>
</feature>
<dbReference type="Gene3D" id="3.100.10.20">
    <property type="entry name" value="CRISPR-associated endonuclease Cas1, N-terminal domain"/>
    <property type="match status" value="1"/>
</dbReference>
<dbReference type="OrthoDB" id="9803119at2"/>
<evidence type="ECO:0000256" key="5">
    <source>
        <dbReference type="ARBA" id="ARBA00022842"/>
    </source>
</evidence>
<protein>
    <recommendedName>
        <fullName evidence="10">CRISPR-associated endonuclease Cas1</fullName>
        <ecNumber evidence="10">3.1.-.-</ecNumber>
    </recommendedName>
</protein>
<evidence type="ECO:0000256" key="9">
    <source>
        <dbReference type="ARBA" id="ARBA00038592"/>
    </source>
</evidence>
<dbReference type="RefSeq" id="WP_147166900.1">
    <property type="nucleotide sequence ID" value="NZ_VOOR01000013.1"/>
</dbReference>
<proteinExistence type="inferred from homology"/>
<evidence type="ECO:0000256" key="4">
    <source>
        <dbReference type="ARBA" id="ARBA00022801"/>
    </source>
</evidence>
<sequence>MHIVLNSYGTSLQREQGRFVVYTQEGKDYIVPGQVKTITVSKGAKVSSDAVLLAIEHEIDLLFVDGQGSPKGRVWSVKYGSIATIRRNQVEFIFSPKAVEWVKQLLAYKMETQIAVLLTLAPAGEEGERRVQRAINALEDHKRKVLQLQGEVVADVAPSLRGWEGAASRRYFEALSLALPEAYQFGGRSQHPAQDAFNALLNYGYGMLYGKVEGALIKAGIDPYVGVFHRDDYNRPVLVFDVIERYRVWVDYVVLQLCRQEAFPEECFVERNGGIWLEGLGKRILVQSVNDYLAEVVPLKGVERSRAVHIQQYAHQLAKYFQSSSL</sequence>
<keyword evidence="8 10" id="KW-0464">Manganese</keyword>
<comment type="function">
    <text evidence="10">CRISPR (clustered regularly interspaced short palindromic repeat), is an adaptive immune system that provides protection against mobile genetic elements (viruses, transposable elements and conjugative plasmids). CRISPR clusters contain spacers, sequences complementary to antecedent mobile elements, and target invading nucleic acids. CRISPR clusters are transcribed and processed into CRISPR RNA (crRNA). Acts as a dsDNA endonuclease. Involved in the integration of spacer DNA into the CRISPR cassette.</text>
</comment>
<evidence type="ECO:0000256" key="6">
    <source>
        <dbReference type="ARBA" id="ARBA00023118"/>
    </source>
</evidence>
<feature type="binding site" evidence="10">
    <location>
        <position position="244"/>
    </location>
    <ligand>
        <name>Mn(2+)</name>
        <dbReference type="ChEBI" id="CHEBI:29035"/>
    </ligand>
</feature>